<comment type="caution">
    <text evidence="1">The sequence shown here is derived from an EMBL/GenBank/DDBJ whole genome shotgun (WGS) entry which is preliminary data.</text>
</comment>
<dbReference type="AlphaFoldDB" id="A0AAI9MLP0"/>
<gene>
    <name evidence="1" type="ORF">PQQ21_002295</name>
</gene>
<accession>A0AAI9MLP0</accession>
<protein>
    <submittedName>
        <fullName evidence="1">Uncharacterized protein</fullName>
    </submittedName>
</protein>
<evidence type="ECO:0000313" key="1">
    <source>
        <dbReference type="EMBL" id="EMN4145038.1"/>
    </source>
</evidence>
<sequence length="87" mass="9470">MGLLGHENIELDLRSCGDGGTVIRIRRVVLGMFRRTVGQVAMHPGIDGNPVQIRAVSLRHARDIALLESLLVTCMDLIAALEPKQQG</sequence>
<name>A0AAI9MLP0_CITFR</name>
<proteinExistence type="predicted"/>
<organism evidence="1">
    <name type="scientific">Citrobacter freundii</name>
    <dbReference type="NCBI Taxonomy" id="546"/>
    <lineage>
        <taxon>Bacteria</taxon>
        <taxon>Pseudomonadati</taxon>
        <taxon>Pseudomonadota</taxon>
        <taxon>Gammaproteobacteria</taxon>
        <taxon>Enterobacterales</taxon>
        <taxon>Enterobacteriaceae</taxon>
        <taxon>Citrobacter</taxon>
        <taxon>Citrobacter freundii complex</taxon>
    </lineage>
</organism>
<reference evidence="1" key="1">
    <citation type="submission" date="2024-02" db="EMBL/GenBank/DDBJ databases">
        <authorList>
            <consortium name="Clinical and Environmental Microbiology Branch: Whole genome sequencing antimicrobial resistance pathogens in the healthcare setting"/>
        </authorList>
    </citation>
    <scope>NUCLEOTIDE SEQUENCE</scope>
    <source>
        <strain evidence="1">2023GN-00102</strain>
    </source>
</reference>
<dbReference type="EMBL" id="ABKLER030000008">
    <property type="protein sequence ID" value="EMN4145038.1"/>
    <property type="molecule type" value="Genomic_DNA"/>
</dbReference>